<dbReference type="CDD" id="cd15556">
    <property type="entry name" value="PHD_MMD1_like"/>
    <property type="match status" value="1"/>
</dbReference>
<feature type="compositionally biased region" description="Acidic residues" evidence="5">
    <location>
        <begin position="222"/>
        <end position="234"/>
    </location>
</feature>
<dbReference type="EMBL" id="AOKY01000722">
    <property type="protein sequence ID" value="KDB20622.1"/>
    <property type="molecule type" value="Genomic_DNA"/>
</dbReference>
<dbReference type="PROSITE" id="PS01359">
    <property type="entry name" value="ZF_PHD_1"/>
    <property type="match status" value="1"/>
</dbReference>
<feature type="region of interest" description="Disordered" evidence="5">
    <location>
        <begin position="1"/>
        <end position="22"/>
    </location>
</feature>
<protein>
    <recommendedName>
        <fullName evidence="6">PHD-type domain-containing protein</fullName>
    </recommendedName>
</protein>
<keyword evidence="8" id="KW-1185">Reference proteome</keyword>
<dbReference type="GO" id="GO:0006355">
    <property type="term" value="P:regulation of DNA-templated transcription"/>
    <property type="evidence" value="ECO:0007669"/>
    <property type="project" value="InterPro"/>
</dbReference>
<feature type="region of interest" description="Disordered" evidence="5">
    <location>
        <begin position="190"/>
        <end position="236"/>
    </location>
</feature>
<dbReference type="PANTHER" id="PTHR14296">
    <property type="entry name" value="REMODELING AND SPACING FACTOR 1"/>
    <property type="match status" value="1"/>
</dbReference>
<dbReference type="Gene3D" id="3.30.40.10">
    <property type="entry name" value="Zinc/RING finger domain, C3HC4 (zinc finger)"/>
    <property type="match status" value="1"/>
</dbReference>
<feature type="compositionally biased region" description="Low complexity" evidence="5">
    <location>
        <begin position="766"/>
        <end position="786"/>
    </location>
</feature>
<dbReference type="Pfam" id="PF00628">
    <property type="entry name" value="PHD"/>
    <property type="match status" value="1"/>
</dbReference>
<feature type="compositionally biased region" description="Polar residues" evidence="5">
    <location>
        <begin position="723"/>
        <end position="745"/>
    </location>
</feature>
<feature type="compositionally biased region" description="Polar residues" evidence="5">
    <location>
        <begin position="514"/>
        <end position="538"/>
    </location>
</feature>
<name>A0A059IZG5_TRIIM</name>
<accession>A0A059IZG5</accession>
<evidence type="ECO:0000256" key="2">
    <source>
        <dbReference type="ARBA" id="ARBA00022771"/>
    </source>
</evidence>
<evidence type="ECO:0000256" key="3">
    <source>
        <dbReference type="ARBA" id="ARBA00022833"/>
    </source>
</evidence>
<dbReference type="OMA" id="ECLKPGH"/>
<evidence type="ECO:0000256" key="5">
    <source>
        <dbReference type="SAM" id="MobiDB-lite"/>
    </source>
</evidence>
<feature type="compositionally biased region" description="Basic residues" evidence="5">
    <location>
        <begin position="198"/>
        <end position="218"/>
    </location>
</feature>
<reference evidence="7 8" key="1">
    <citation type="submission" date="2014-02" db="EMBL/GenBank/DDBJ databases">
        <title>The Genome Sequence of Trichophyton interdigitale MR816.</title>
        <authorList>
            <consortium name="The Broad Institute Genomics Platform"/>
            <person name="Cuomo C.A."/>
            <person name="White T.C."/>
            <person name="Graser Y."/>
            <person name="Martinez-Rossi N."/>
            <person name="Heitman J."/>
            <person name="Young S.K."/>
            <person name="Zeng Q."/>
            <person name="Gargeya S."/>
            <person name="Abouelleil A."/>
            <person name="Alvarado L."/>
            <person name="Chapman S.B."/>
            <person name="Gainer-Dewar J."/>
            <person name="Goldberg J."/>
            <person name="Griggs A."/>
            <person name="Gujja S."/>
            <person name="Hansen M."/>
            <person name="Howarth C."/>
            <person name="Imamovic A."/>
            <person name="Larimer J."/>
            <person name="Martinez D."/>
            <person name="Murphy C."/>
            <person name="Pearson M.D."/>
            <person name="Persinoti G."/>
            <person name="Poon T."/>
            <person name="Priest M."/>
            <person name="Roberts A.D."/>
            <person name="Saif S."/>
            <person name="Shea T.D."/>
            <person name="Sykes S.N."/>
            <person name="Wortman J."/>
            <person name="Nusbaum C."/>
            <person name="Birren B."/>
        </authorList>
    </citation>
    <scope>NUCLEOTIDE SEQUENCE [LARGE SCALE GENOMIC DNA]</scope>
    <source>
        <strain evidence="7 8">MR816</strain>
    </source>
</reference>
<organism evidence="7 8">
    <name type="scientific">Trichophyton interdigitale (strain MR816)</name>
    <dbReference type="NCBI Taxonomy" id="1215338"/>
    <lineage>
        <taxon>Eukaryota</taxon>
        <taxon>Fungi</taxon>
        <taxon>Dikarya</taxon>
        <taxon>Ascomycota</taxon>
        <taxon>Pezizomycotina</taxon>
        <taxon>Eurotiomycetes</taxon>
        <taxon>Eurotiomycetidae</taxon>
        <taxon>Onygenales</taxon>
        <taxon>Arthrodermataceae</taxon>
        <taxon>Trichophyton</taxon>
    </lineage>
</organism>
<dbReference type="InterPro" id="IPR019787">
    <property type="entry name" value="Znf_PHD-finger"/>
</dbReference>
<feature type="compositionally biased region" description="Low complexity" evidence="5">
    <location>
        <begin position="654"/>
        <end position="665"/>
    </location>
</feature>
<comment type="caution">
    <text evidence="7">The sequence shown here is derived from an EMBL/GenBank/DDBJ whole genome shotgun (WGS) entry which is preliminary data.</text>
</comment>
<dbReference type="STRING" id="1215338.A0A059IZG5"/>
<feature type="compositionally biased region" description="Polar residues" evidence="5">
    <location>
        <begin position="666"/>
        <end position="685"/>
    </location>
</feature>
<feature type="compositionally biased region" description="Polar residues" evidence="5">
    <location>
        <begin position="828"/>
        <end position="857"/>
    </location>
</feature>
<feature type="region of interest" description="Disordered" evidence="5">
    <location>
        <begin position="323"/>
        <end position="354"/>
    </location>
</feature>
<proteinExistence type="predicted"/>
<dbReference type="SUPFAM" id="SSF57903">
    <property type="entry name" value="FYVE/PHD zinc finger"/>
    <property type="match status" value="1"/>
</dbReference>
<dbReference type="InterPro" id="IPR001965">
    <property type="entry name" value="Znf_PHD"/>
</dbReference>
<evidence type="ECO:0000259" key="6">
    <source>
        <dbReference type="PROSITE" id="PS50016"/>
    </source>
</evidence>
<sequence>MVSRKRVREETEPQSAPEPQEHGILHQLRNMWEFPNLMQYIYTFGKPMKLDDDIDIEELETECLKPGHSERLLNIGLNLLKFVSSHRGLNYDNFEEYTRRQYLAKAPLRNPFGDDETPLKFHQLDIFQRIRVLQQLSAWTLWNPDRFRERMGEVKESDQLQWRINEIGYDRDEHQYYVLDDNRLYRRIEPQIPPERPVKRKATSRKGRAGVRSSKRRKVADTPDETDGQEDEADGVLSASNCNRDYEWECVAITLNDYNTFIDSLKKSKDLNEQALHERLVEDVLPVIEKVEELQQKKALRREKELIALEKLATAKRSSRIASKQDRIRQEQQAAEEAKRQEAERIAEQKAKEKAQKIEKERQYRLMTREQRLKDREEKRKQQEEELVRLTERAKLAEEGEARLSRRNFNAELEKRQKGLENLEVEDWTFDCSGCGVHGENLDDGSHSVACDKCNVWQHSKCLGISQQEAEKDDFHFICKDCHRRIEEAKRPKIPPLKFRITSSASPPSKKEPQANNGPILTKQQPTNHQNISSTQQFRPAPIEPRLFTSNRPPVASHSIYAQNGSPQPGYPPASQPNAAVPYGRQSAPVHPLPQASIPRNMMSSFTSQRPTSSGSIPSNFPSPVQNRPSMSPTQGNGDVGPLAGFPPAPAPAPTSSAPSPGSNGTYSGTTYQYNPNGYTPYSSFQIQQHPQQQNQHQQRNQNQGLQQQYQRQQYHPSSQSPTTSFSATTNPPASFSQTPPSNRYSPGIPMSGLSPTKHSPAQTASSSEVSVQPVVPPVQRLQPSPKLMGRTSPDAPIPAPVKSMAPETILTTNGMPQHHHHPPGILNYSSPISTHPISFEQRQPDSQSQCSPKKST</sequence>
<feature type="region of interest" description="Disordered" evidence="5">
    <location>
        <begin position="493"/>
        <end position="857"/>
    </location>
</feature>
<dbReference type="InterPro" id="IPR058054">
    <property type="entry name" value="Znf_MS1-like"/>
</dbReference>
<feature type="compositionally biased region" description="Low complexity" evidence="5">
    <location>
        <begin position="686"/>
        <end position="722"/>
    </location>
</feature>
<evidence type="ECO:0000313" key="7">
    <source>
        <dbReference type="EMBL" id="KDB20622.1"/>
    </source>
</evidence>
<dbReference type="InterPro" id="IPR028938">
    <property type="entry name" value="Rsf1-like"/>
</dbReference>
<dbReference type="HOGENOM" id="CLU_015602_0_0_1"/>
<gene>
    <name evidence="7" type="ORF">H109_07421</name>
</gene>
<feature type="compositionally biased region" description="Polar residues" evidence="5">
    <location>
        <begin position="754"/>
        <end position="765"/>
    </location>
</feature>
<dbReference type="InterPro" id="IPR013083">
    <property type="entry name" value="Znf_RING/FYVE/PHD"/>
</dbReference>
<evidence type="ECO:0000256" key="1">
    <source>
        <dbReference type="ARBA" id="ARBA00022723"/>
    </source>
</evidence>
<evidence type="ECO:0000313" key="8">
    <source>
        <dbReference type="Proteomes" id="UP000024533"/>
    </source>
</evidence>
<dbReference type="PANTHER" id="PTHR14296:SF3">
    <property type="entry name" value="DIKAR, ISOFORM F"/>
    <property type="match status" value="1"/>
</dbReference>
<keyword evidence="3" id="KW-0862">Zinc</keyword>
<dbReference type="InterPro" id="IPR011011">
    <property type="entry name" value="Znf_FYVE_PHD"/>
</dbReference>
<keyword evidence="2 4" id="KW-0863">Zinc-finger</keyword>
<feature type="domain" description="PHD-type" evidence="6">
    <location>
        <begin position="429"/>
        <end position="485"/>
    </location>
</feature>
<dbReference type="GO" id="GO:0008270">
    <property type="term" value="F:zinc ion binding"/>
    <property type="evidence" value="ECO:0007669"/>
    <property type="project" value="UniProtKB-KW"/>
</dbReference>
<keyword evidence="1" id="KW-0479">Metal-binding</keyword>
<dbReference type="SMART" id="SM00249">
    <property type="entry name" value="PHD"/>
    <property type="match status" value="1"/>
</dbReference>
<dbReference type="OrthoDB" id="303107at2759"/>
<dbReference type="Proteomes" id="UP000024533">
    <property type="component" value="Unassembled WGS sequence"/>
</dbReference>
<evidence type="ECO:0000256" key="4">
    <source>
        <dbReference type="PROSITE-ProRule" id="PRU00146"/>
    </source>
</evidence>
<dbReference type="PROSITE" id="PS50016">
    <property type="entry name" value="ZF_PHD_2"/>
    <property type="match status" value="1"/>
</dbReference>
<dbReference type="AlphaFoldDB" id="A0A059IZG5"/>
<dbReference type="InterPro" id="IPR019786">
    <property type="entry name" value="Zinc_finger_PHD-type_CS"/>
</dbReference>
<feature type="compositionally biased region" description="Polar residues" evidence="5">
    <location>
        <begin position="602"/>
        <end position="637"/>
    </location>
</feature>
<dbReference type="GO" id="GO:0031213">
    <property type="term" value="C:RSF complex"/>
    <property type="evidence" value="ECO:0007669"/>
    <property type="project" value="InterPro"/>
</dbReference>